<organism evidence="1 2">
    <name type="scientific">Hoylesella saccharolytica F0055</name>
    <dbReference type="NCBI Taxonomy" id="1127699"/>
    <lineage>
        <taxon>Bacteria</taxon>
        <taxon>Pseudomonadati</taxon>
        <taxon>Bacteroidota</taxon>
        <taxon>Bacteroidia</taxon>
        <taxon>Bacteroidales</taxon>
        <taxon>Prevotellaceae</taxon>
        <taxon>Hoylesella</taxon>
    </lineage>
</organism>
<reference evidence="1 2" key="1">
    <citation type="submission" date="2012-05" db="EMBL/GenBank/DDBJ databases">
        <authorList>
            <person name="Weinstock G."/>
            <person name="Sodergren E."/>
            <person name="Lobos E.A."/>
            <person name="Fulton L."/>
            <person name="Fulton R."/>
            <person name="Courtney L."/>
            <person name="Fronick C."/>
            <person name="O'Laughlin M."/>
            <person name="Godfrey J."/>
            <person name="Wilson R.M."/>
            <person name="Miner T."/>
            <person name="Farmer C."/>
            <person name="Delehaunty K."/>
            <person name="Cordes M."/>
            <person name="Minx P."/>
            <person name="Tomlinson C."/>
            <person name="Chen J."/>
            <person name="Wollam A."/>
            <person name="Pepin K.H."/>
            <person name="Bhonagiri V."/>
            <person name="Zhang X."/>
            <person name="Suruliraj S."/>
            <person name="Warren W."/>
            <person name="Mitreva M."/>
            <person name="Mardis E.R."/>
            <person name="Wilson R.K."/>
        </authorList>
    </citation>
    <scope>NUCLEOTIDE SEQUENCE [LARGE SCALE GENOMIC DNA]</scope>
    <source>
        <strain evidence="1 2">F0055</strain>
    </source>
</reference>
<name>L1NJW7_9BACT</name>
<protein>
    <submittedName>
        <fullName evidence="1">Uncharacterized protein</fullName>
    </submittedName>
</protein>
<evidence type="ECO:0000313" key="1">
    <source>
        <dbReference type="EMBL" id="EKY03636.1"/>
    </source>
</evidence>
<gene>
    <name evidence="1" type="ORF">HMPREF9151_00278</name>
</gene>
<dbReference type="AlphaFoldDB" id="L1NJW7"/>
<sequence>MKIYNAGIIEKRCKGGNKFCIQKSPLSANNYNSQTELLSQLFGTKNSKLNTLSVLFFTF</sequence>
<dbReference type="STRING" id="1127699.HMPREF9151_00278"/>
<dbReference type="HOGENOM" id="CLU_2956856_0_0_10"/>
<dbReference type="EMBL" id="AMEP01000029">
    <property type="protein sequence ID" value="EKY03636.1"/>
    <property type="molecule type" value="Genomic_DNA"/>
</dbReference>
<dbReference type="Proteomes" id="UP000010433">
    <property type="component" value="Unassembled WGS sequence"/>
</dbReference>
<proteinExistence type="predicted"/>
<accession>L1NJW7</accession>
<comment type="caution">
    <text evidence="1">The sequence shown here is derived from an EMBL/GenBank/DDBJ whole genome shotgun (WGS) entry which is preliminary data.</text>
</comment>
<evidence type="ECO:0000313" key="2">
    <source>
        <dbReference type="Proteomes" id="UP000010433"/>
    </source>
</evidence>
<keyword evidence="2" id="KW-1185">Reference proteome</keyword>